<organism evidence="7 8">
    <name type="scientific">Roseburia porci</name>
    <dbReference type="NCBI Taxonomy" id="2605790"/>
    <lineage>
        <taxon>Bacteria</taxon>
        <taxon>Bacillati</taxon>
        <taxon>Bacillota</taxon>
        <taxon>Clostridia</taxon>
        <taxon>Lachnospirales</taxon>
        <taxon>Lachnospiraceae</taxon>
        <taxon>Roseburia</taxon>
    </lineage>
</organism>
<dbReference type="PANTHER" id="PTHR30250">
    <property type="entry name" value="PST FAMILY PREDICTED COLANIC ACID TRANSPORTER"/>
    <property type="match status" value="1"/>
</dbReference>
<comment type="caution">
    <text evidence="7">The sequence shown here is derived from an EMBL/GenBank/DDBJ whole genome shotgun (WGS) entry which is preliminary data.</text>
</comment>
<dbReference type="Pfam" id="PF01943">
    <property type="entry name" value="Polysacc_synt"/>
    <property type="match status" value="1"/>
</dbReference>
<dbReference type="EMBL" id="VUNI01000001">
    <property type="protein sequence ID" value="MST73513.1"/>
    <property type="molecule type" value="Genomic_DNA"/>
</dbReference>
<evidence type="ECO:0000313" key="7">
    <source>
        <dbReference type="EMBL" id="MST73513.1"/>
    </source>
</evidence>
<keyword evidence="2" id="KW-1003">Cell membrane</keyword>
<evidence type="ECO:0000313" key="8">
    <source>
        <dbReference type="Proteomes" id="UP000474024"/>
    </source>
</evidence>
<dbReference type="InterPro" id="IPR024923">
    <property type="entry name" value="PG_synth_SpoVB"/>
</dbReference>
<feature type="transmembrane region" description="Helical" evidence="6">
    <location>
        <begin position="12"/>
        <end position="29"/>
    </location>
</feature>
<reference evidence="7 8" key="1">
    <citation type="submission" date="2019-08" db="EMBL/GenBank/DDBJ databases">
        <title>In-depth cultivation of the pig gut microbiome towards novel bacterial diversity and tailored functional studies.</title>
        <authorList>
            <person name="Wylensek D."/>
            <person name="Hitch T.C.A."/>
            <person name="Clavel T."/>
        </authorList>
    </citation>
    <scope>NUCLEOTIDE SEQUENCE [LARGE SCALE GENOMIC DNA]</scope>
    <source>
        <strain evidence="7 8">MUC/MUC-530-WT-4D</strain>
    </source>
</reference>
<evidence type="ECO:0000256" key="4">
    <source>
        <dbReference type="ARBA" id="ARBA00022989"/>
    </source>
</evidence>
<feature type="transmembrane region" description="Helical" evidence="6">
    <location>
        <begin position="91"/>
        <end position="113"/>
    </location>
</feature>
<evidence type="ECO:0000256" key="2">
    <source>
        <dbReference type="ARBA" id="ARBA00022475"/>
    </source>
</evidence>
<keyword evidence="4 6" id="KW-1133">Transmembrane helix</keyword>
<keyword evidence="8" id="KW-1185">Reference proteome</keyword>
<feature type="transmembrane region" description="Helical" evidence="6">
    <location>
        <begin position="152"/>
        <end position="173"/>
    </location>
</feature>
<dbReference type="InterPro" id="IPR050833">
    <property type="entry name" value="Poly_Biosynth_Transport"/>
</dbReference>
<feature type="transmembrane region" description="Helical" evidence="6">
    <location>
        <begin position="332"/>
        <end position="351"/>
    </location>
</feature>
<comment type="subcellular location">
    <subcellularLocation>
        <location evidence="1">Cell membrane</location>
        <topology evidence="1">Multi-pass membrane protein</topology>
    </subcellularLocation>
</comment>
<feature type="transmembrane region" description="Helical" evidence="6">
    <location>
        <begin position="235"/>
        <end position="256"/>
    </location>
</feature>
<feature type="transmembrane region" description="Helical" evidence="6">
    <location>
        <begin position="193"/>
        <end position="214"/>
    </location>
</feature>
<dbReference type="AlphaFoldDB" id="A0A6L5YM00"/>
<feature type="transmembrane region" description="Helical" evidence="6">
    <location>
        <begin position="49"/>
        <end position="71"/>
    </location>
</feature>
<feature type="transmembrane region" description="Helical" evidence="6">
    <location>
        <begin position="462"/>
        <end position="486"/>
    </location>
</feature>
<accession>A0A6L5YM00</accession>
<gene>
    <name evidence="7" type="ORF">FYJ75_00505</name>
</gene>
<feature type="transmembrane region" description="Helical" evidence="6">
    <location>
        <begin position="371"/>
        <end position="392"/>
    </location>
</feature>
<protein>
    <submittedName>
        <fullName evidence="7">Polysaccharide biosynthesis protein</fullName>
    </submittedName>
</protein>
<proteinExistence type="predicted"/>
<dbReference type="CDD" id="cd13124">
    <property type="entry name" value="MATE_SpoVB_like"/>
    <property type="match status" value="1"/>
</dbReference>
<dbReference type="PANTHER" id="PTHR30250:SF21">
    <property type="entry name" value="LIPID II FLIPPASE MURJ"/>
    <property type="match status" value="1"/>
</dbReference>
<dbReference type="InterPro" id="IPR002797">
    <property type="entry name" value="Polysacc_synth"/>
</dbReference>
<sequence length="540" mass="58374">MGNKKGSFIKQAGILAAAGIISRIIGILYRSPLTSVIGDEGNGYYQSAYSIYTIVLLLCSYSIPSALSKIIAEKLAKKEYRNVQKIFRCALLYVFVVGGIASIFLLFGAGLFLEGQAAVVLKAFAPTVFISGFVGVLRGYFQAHGSMLQTSISQIIEQLLNAVVSILAAYLLIRATGSTDSTDKAISGAVGSTIGTGSGVLIAFIFMLCAYMLNRGYIKKRTARDQSGKVDSYRQIFGMLLSMVTPIIISTFIYNFNVSFNLVVYTKTMVHFKGFTSAQAATQYGIFSGKSLVILNIPIAIAVAMSSAMIPAIASSRAIGDERATNRRIENAMFVTLLIAIPCAVGLLVLAKPVMQLLFPQKDSLDLASRLLMMTAITVIFDSLSALGNGILQGLGKVKIPVRNAAVALTLQSGILALLLAFTELNLYALVICLLIYSFTMFFLNTLSVHKYTGLKENVMKLYVWPVLATLIMGAFAFATYHAVYMLLPRNVIALICAIAVAGIVYFICVIKLKILTEEELDLIPFGGKIVTVAEKLHLM</sequence>
<dbReference type="GO" id="GO:0005886">
    <property type="term" value="C:plasma membrane"/>
    <property type="evidence" value="ECO:0007669"/>
    <property type="project" value="UniProtKB-SubCell"/>
</dbReference>
<feature type="transmembrane region" description="Helical" evidence="6">
    <location>
        <begin position="492"/>
        <end position="511"/>
    </location>
</feature>
<dbReference type="Proteomes" id="UP000474024">
    <property type="component" value="Unassembled WGS sequence"/>
</dbReference>
<feature type="transmembrane region" description="Helical" evidence="6">
    <location>
        <begin position="119"/>
        <end position="140"/>
    </location>
</feature>
<keyword evidence="3 6" id="KW-0812">Transmembrane</keyword>
<feature type="transmembrane region" description="Helical" evidence="6">
    <location>
        <begin position="428"/>
        <end position="450"/>
    </location>
</feature>
<evidence type="ECO:0000256" key="3">
    <source>
        <dbReference type="ARBA" id="ARBA00022692"/>
    </source>
</evidence>
<evidence type="ECO:0000256" key="1">
    <source>
        <dbReference type="ARBA" id="ARBA00004651"/>
    </source>
</evidence>
<keyword evidence="5 6" id="KW-0472">Membrane</keyword>
<name>A0A6L5YM00_9FIRM</name>
<evidence type="ECO:0000256" key="5">
    <source>
        <dbReference type="ARBA" id="ARBA00023136"/>
    </source>
</evidence>
<feature type="transmembrane region" description="Helical" evidence="6">
    <location>
        <begin position="404"/>
        <end position="422"/>
    </location>
</feature>
<feature type="transmembrane region" description="Helical" evidence="6">
    <location>
        <begin position="297"/>
        <end position="320"/>
    </location>
</feature>
<dbReference type="RefSeq" id="WP_328596799.1">
    <property type="nucleotide sequence ID" value="NZ_VUNI01000001.1"/>
</dbReference>
<dbReference type="PIRSF" id="PIRSF038958">
    <property type="entry name" value="PG_synth_SpoVB"/>
    <property type="match status" value="1"/>
</dbReference>
<evidence type="ECO:0000256" key="6">
    <source>
        <dbReference type="SAM" id="Phobius"/>
    </source>
</evidence>